<keyword evidence="3" id="KW-1185">Reference proteome</keyword>
<name>A0A158C494_9BURK</name>
<keyword evidence="1" id="KW-1133">Transmembrane helix</keyword>
<dbReference type="OrthoDB" id="3628949at2"/>
<dbReference type="STRING" id="1777141.AWB80_04581"/>
<evidence type="ECO:0000313" key="2">
    <source>
        <dbReference type="EMBL" id="SAK77184.1"/>
    </source>
</evidence>
<accession>A0A158C494</accession>
<keyword evidence="1" id="KW-0472">Membrane</keyword>
<evidence type="ECO:0000256" key="1">
    <source>
        <dbReference type="SAM" id="Phobius"/>
    </source>
</evidence>
<comment type="caution">
    <text evidence="2">The sequence shown here is derived from an EMBL/GenBank/DDBJ whole genome shotgun (WGS) entry which is preliminary data.</text>
</comment>
<keyword evidence="1" id="KW-0812">Transmembrane</keyword>
<sequence>MRPIHTLVVLPPAFVLLGPFFLNRVTPFVLGMPFLLAWLAGTLVITSIVMALVYRSDSKHRVKSSDEMAGDHA</sequence>
<protein>
    <submittedName>
        <fullName evidence="2">Uncharacterized protein</fullName>
    </submittedName>
</protein>
<dbReference type="EMBL" id="FCOE02000016">
    <property type="protein sequence ID" value="SAK77184.1"/>
    <property type="molecule type" value="Genomic_DNA"/>
</dbReference>
<organism evidence="2 3">
    <name type="scientific">Caballeronia pedi</name>
    <dbReference type="NCBI Taxonomy" id="1777141"/>
    <lineage>
        <taxon>Bacteria</taxon>
        <taxon>Pseudomonadati</taxon>
        <taxon>Pseudomonadota</taxon>
        <taxon>Betaproteobacteria</taxon>
        <taxon>Burkholderiales</taxon>
        <taxon>Burkholderiaceae</taxon>
        <taxon>Caballeronia</taxon>
    </lineage>
</organism>
<dbReference type="Proteomes" id="UP000054911">
    <property type="component" value="Unassembled WGS sequence"/>
</dbReference>
<proteinExistence type="predicted"/>
<dbReference type="InterPro" id="IPR021741">
    <property type="entry name" value="DUF3311"/>
</dbReference>
<feature type="transmembrane region" description="Helical" evidence="1">
    <location>
        <begin position="34"/>
        <end position="54"/>
    </location>
</feature>
<dbReference type="RefSeq" id="WP_061176958.1">
    <property type="nucleotide sequence ID" value="NZ_FCOE02000016.1"/>
</dbReference>
<gene>
    <name evidence="2" type="ORF">AWB80_04581</name>
</gene>
<evidence type="ECO:0000313" key="3">
    <source>
        <dbReference type="Proteomes" id="UP000054911"/>
    </source>
</evidence>
<dbReference type="Pfam" id="PF11755">
    <property type="entry name" value="DUF3311"/>
    <property type="match status" value="1"/>
</dbReference>
<reference evidence="2" key="1">
    <citation type="submission" date="2016-01" db="EMBL/GenBank/DDBJ databases">
        <authorList>
            <person name="Peeters C."/>
        </authorList>
    </citation>
    <scope>NUCLEOTIDE SEQUENCE [LARGE SCALE GENOMIC DNA]</scope>
    <source>
        <strain evidence="2">LMG 29323</strain>
    </source>
</reference>
<dbReference type="AlphaFoldDB" id="A0A158C494"/>